<keyword evidence="3" id="KW-1185">Reference proteome</keyword>
<dbReference type="OrthoDB" id="10261408at2759"/>
<dbReference type="AlphaFoldDB" id="A0A2S4KS10"/>
<dbReference type="STRING" id="94208.A0A2S4KS10"/>
<protein>
    <submittedName>
        <fullName evidence="2">Nitrogen assimilation transcription factor nirA</fullName>
    </submittedName>
</protein>
<evidence type="ECO:0000313" key="2">
    <source>
        <dbReference type="EMBL" id="POR32983.1"/>
    </source>
</evidence>
<evidence type="ECO:0000256" key="1">
    <source>
        <dbReference type="SAM" id="MobiDB-lite"/>
    </source>
</evidence>
<sequence>MAMRRELETLKRDHGKLAELLDILRTVPERQAFDVLRSLRLTTADHADLLPSSGGGGGGGSGGSSTEALPRQVLVRLPTQGSIEFRLMVRHAVAYPTLAPLDAAAVGITSLLAASLANSAATELISSMDALHQPAAAPRSQLPFPFPTNALNANPTSPPAYCDPRLALINIGYWSRIKVTNELAATLVSLYLETDHPILGFFDPDLFLQDLVDCRARYCSPLLVSSVLSWACHAYSTSEPGAASMSDAFFDEADALWQHEQASDSLPTVAAAQLLGLSSIYNGNDGGLPYLHLGIQMAQRMALFGLPGFDASSAGHGKEPEHWCRARSHTAWGIFNWIIMRSFMFQEEEPAAKYPPMGEPPGGGVHLRYDELDTDGVASNTPPAYMGQTFPAMCEFWVLTSKWTSVYYTPGGQPVLGRVPFEFAYGIFQKLLAWSDNLHILLARGDQSPHHSVILHIWFHASVLQLFRPFAQDRALSPIKSISTVDGDSANAIFAASLNQLKHLTIVFRHTYSCASYAIFWHVALLCVANAVLQDTQDPQWRPYFMLCVNSYAVLFGAFRVAEGIVRGLLSIAVSQGSMRGAEARALAQSVQARGIHHTDIGRISTSFVVDLKLAITDRDAAQLEILSNNFDDLTLFDEFIAVEPAQLDKSLKLPDAGGGSRIE</sequence>
<dbReference type="PANTHER" id="PTHR47256:SF3">
    <property type="entry name" value="ZN(II)2CYS6 TRANSCRIPTION FACTOR (EUROFUNG)"/>
    <property type="match status" value="1"/>
</dbReference>
<gene>
    <name evidence="2" type="ORF">TPAR_06822</name>
</gene>
<dbReference type="CDD" id="cd12148">
    <property type="entry name" value="fungal_TF_MHR"/>
    <property type="match status" value="1"/>
</dbReference>
<comment type="caution">
    <text evidence="2">The sequence shown here is derived from an EMBL/GenBank/DDBJ whole genome shotgun (WGS) entry which is preliminary data.</text>
</comment>
<dbReference type="InterPro" id="IPR053187">
    <property type="entry name" value="Notoamide_regulator"/>
</dbReference>
<dbReference type="PANTHER" id="PTHR47256">
    <property type="entry name" value="ZN(II)2CYS6 TRANSCRIPTION FACTOR (EUROFUNG)-RELATED"/>
    <property type="match status" value="1"/>
</dbReference>
<dbReference type="Proteomes" id="UP000237481">
    <property type="component" value="Unassembled WGS sequence"/>
</dbReference>
<feature type="region of interest" description="Disordered" evidence="1">
    <location>
        <begin position="47"/>
        <end position="67"/>
    </location>
</feature>
<organism evidence="2 3">
    <name type="scientific">Tolypocladium paradoxum</name>
    <dbReference type="NCBI Taxonomy" id="94208"/>
    <lineage>
        <taxon>Eukaryota</taxon>
        <taxon>Fungi</taxon>
        <taxon>Dikarya</taxon>
        <taxon>Ascomycota</taxon>
        <taxon>Pezizomycotina</taxon>
        <taxon>Sordariomycetes</taxon>
        <taxon>Hypocreomycetidae</taxon>
        <taxon>Hypocreales</taxon>
        <taxon>Ophiocordycipitaceae</taxon>
        <taxon>Tolypocladium</taxon>
    </lineage>
</organism>
<name>A0A2S4KS10_9HYPO</name>
<evidence type="ECO:0000313" key="3">
    <source>
        <dbReference type="Proteomes" id="UP000237481"/>
    </source>
</evidence>
<accession>A0A2S4KS10</accession>
<proteinExistence type="predicted"/>
<feature type="compositionally biased region" description="Gly residues" evidence="1">
    <location>
        <begin position="53"/>
        <end position="63"/>
    </location>
</feature>
<dbReference type="EMBL" id="PKSG01000762">
    <property type="protein sequence ID" value="POR32983.1"/>
    <property type="molecule type" value="Genomic_DNA"/>
</dbReference>
<reference evidence="2 3" key="1">
    <citation type="submission" date="2018-01" db="EMBL/GenBank/DDBJ databases">
        <title>Harnessing the power of phylogenomics to disentangle the directionality and signatures of interkingdom host jumping in the parasitic fungal genus Tolypocladium.</title>
        <authorList>
            <person name="Quandt C.A."/>
            <person name="Patterson W."/>
            <person name="Spatafora J.W."/>
        </authorList>
    </citation>
    <scope>NUCLEOTIDE SEQUENCE [LARGE SCALE GENOMIC DNA]</scope>
    <source>
        <strain evidence="2 3">NRBC 100945</strain>
    </source>
</reference>